<feature type="domain" description="RanBP2-type" evidence="6">
    <location>
        <begin position="569"/>
        <end position="588"/>
    </location>
</feature>
<feature type="compositionally biased region" description="Low complexity" evidence="4">
    <location>
        <begin position="671"/>
        <end position="682"/>
    </location>
</feature>
<dbReference type="Proteomes" id="UP001152797">
    <property type="component" value="Unassembled WGS sequence"/>
</dbReference>
<keyword evidence="2" id="KW-0863">Zinc-finger</keyword>
<keyword evidence="5" id="KW-0472">Membrane</keyword>
<evidence type="ECO:0000313" key="7">
    <source>
        <dbReference type="EMBL" id="CAI3996112.1"/>
    </source>
</evidence>
<evidence type="ECO:0000256" key="2">
    <source>
        <dbReference type="ARBA" id="ARBA00022771"/>
    </source>
</evidence>
<evidence type="ECO:0000256" key="4">
    <source>
        <dbReference type="SAM" id="MobiDB-lite"/>
    </source>
</evidence>
<keyword evidence="9" id="KW-1185">Reference proteome</keyword>
<dbReference type="Pfam" id="PF22675">
    <property type="entry name" value="KH-I_KHDC4-BBP"/>
    <property type="match status" value="1"/>
</dbReference>
<organism evidence="7">
    <name type="scientific">Cladocopium goreaui</name>
    <dbReference type="NCBI Taxonomy" id="2562237"/>
    <lineage>
        <taxon>Eukaryota</taxon>
        <taxon>Sar</taxon>
        <taxon>Alveolata</taxon>
        <taxon>Dinophyceae</taxon>
        <taxon>Suessiales</taxon>
        <taxon>Symbiodiniaceae</taxon>
        <taxon>Cladocopium</taxon>
    </lineage>
</organism>
<dbReference type="InterPro" id="IPR001876">
    <property type="entry name" value="Znf_RanBP2"/>
</dbReference>
<evidence type="ECO:0000313" key="8">
    <source>
        <dbReference type="EMBL" id="CAL4783424.1"/>
    </source>
</evidence>
<dbReference type="InterPro" id="IPR036612">
    <property type="entry name" value="KH_dom_type_1_sf"/>
</dbReference>
<evidence type="ECO:0000256" key="1">
    <source>
        <dbReference type="ARBA" id="ARBA00022723"/>
    </source>
</evidence>
<protein>
    <submittedName>
        <fullName evidence="8">Vegetative incompatibility protein HET-E-1</fullName>
    </submittedName>
</protein>
<name>A0A9P1G3K9_9DINO</name>
<keyword evidence="1" id="KW-0479">Metal-binding</keyword>
<accession>A0A9P1G3K9</accession>
<comment type="caution">
    <text evidence="7">The sequence shown here is derived from an EMBL/GenBank/DDBJ whole genome shotgun (WGS) entry which is preliminary data.</text>
</comment>
<feature type="compositionally biased region" description="Basic residues" evidence="4">
    <location>
        <begin position="630"/>
        <end position="648"/>
    </location>
</feature>
<dbReference type="InterPro" id="IPR055256">
    <property type="entry name" value="KH_1_KHDC4/BBP-like"/>
</dbReference>
<keyword evidence="3" id="KW-0862">Zinc</keyword>
<reference evidence="8 9" key="2">
    <citation type="submission" date="2024-05" db="EMBL/GenBank/DDBJ databases">
        <authorList>
            <person name="Chen Y."/>
            <person name="Shah S."/>
            <person name="Dougan E. K."/>
            <person name="Thang M."/>
            <person name="Chan C."/>
        </authorList>
    </citation>
    <scope>NUCLEOTIDE SEQUENCE [LARGE SCALE GENOMIC DNA]</scope>
</reference>
<evidence type="ECO:0000256" key="5">
    <source>
        <dbReference type="SAM" id="Phobius"/>
    </source>
</evidence>
<feature type="compositionally biased region" description="Low complexity" evidence="4">
    <location>
        <begin position="169"/>
        <end position="179"/>
    </location>
</feature>
<dbReference type="EMBL" id="CAMXCT030002158">
    <property type="protein sequence ID" value="CAL4783424.1"/>
    <property type="molecule type" value="Genomic_DNA"/>
</dbReference>
<feature type="region of interest" description="Disordered" evidence="4">
    <location>
        <begin position="77"/>
        <end position="151"/>
    </location>
</feature>
<feature type="transmembrane region" description="Helical" evidence="5">
    <location>
        <begin position="502"/>
        <end position="521"/>
    </location>
</feature>
<dbReference type="AlphaFoldDB" id="A0A9P1G3K9"/>
<dbReference type="SUPFAM" id="SSF54791">
    <property type="entry name" value="Eukaryotic type KH-domain (KH-domain type I)"/>
    <property type="match status" value="1"/>
</dbReference>
<evidence type="ECO:0000256" key="3">
    <source>
        <dbReference type="ARBA" id="ARBA00022833"/>
    </source>
</evidence>
<evidence type="ECO:0000259" key="6">
    <source>
        <dbReference type="PROSITE" id="PS01358"/>
    </source>
</evidence>
<keyword evidence="5" id="KW-0812">Transmembrane</keyword>
<dbReference type="GO" id="GO:0003723">
    <property type="term" value="F:RNA binding"/>
    <property type="evidence" value="ECO:0007669"/>
    <property type="project" value="InterPro"/>
</dbReference>
<dbReference type="EMBL" id="CAMXCT010002158">
    <property type="protein sequence ID" value="CAI3996112.1"/>
    <property type="molecule type" value="Genomic_DNA"/>
</dbReference>
<dbReference type="PROSITE" id="PS01358">
    <property type="entry name" value="ZF_RANBP2_1"/>
    <property type="match status" value="1"/>
</dbReference>
<dbReference type="EMBL" id="CAMXCT020002158">
    <property type="protein sequence ID" value="CAL1149487.1"/>
    <property type="molecule type" value="Genomic_DNA"/>
</dbReference>
<gene>
    <name evidence="7" type="ORF">C1SCF055_LOCUS22613</name>
</gene>
<feature type="compositionally biased region" description="Polar residues" evidence="4">
    <location>
        <begin position="77"/>
        <end position="94"/>
    </location>
</feature>
<evidence type="ECO:0000313" key="9">
    <source>
        <dbReference type="Proteomes" id="UP001152797"/>
    </source>
</evidence>
<keyword evidence="5" id="KW-1133">Transmembrane helix</keyword>
<feature type="region of interest" description="Disordered" evidence="4">
    <location>
        <begin position="851"/>
        <end position="885"/>
    </location>
</feature>
<reference evidence="7" key="1">
    <citation type="submission" date="2022-10" db="EMBL/GenBank/DDBJ databases">
        <authorList>
            <person name="Chen Y."/>
            <person name="Dougan E. K."/>
            <person name="Chan C."/>
            <person name="Rhodes N."/>
            <person name="Thang M."/>
        </authorList>
    </citation>
    <scope>NUCLEOTIDE SEQUENCE</scope>
</reference>
<feature type="region of interest" description="Disordered" evidence="4">
    <location>
        <begin position="163"/>
        <end position="187"/>
    </location>
</feature>
<dbReference type="OrthoDB" id="5989967at2759"/>
<proteinExistence type="predicted"/>
<dbReference type="Gene3D" id="3.30.1370.10">
    <property type="entry name" value="K Homology domain, type 1"/>
    <property type="match status" value="1"/>
</dbReference>
<feature type="region of interest" description="Disordered" evidence="4">
    <location>
        <begin position="622"/>
        <end position="682"/>
    </location>
</feature>
<sequence length="885" mass="98779">MPTTTLLEIQGELQGPLVVKNTFIDEDASDHQSRKRWATAPDTMYDWDATTSLCDGSPMADLQSSLSSCESPETLTLSSVRMRNASSESETLQEGLSEMELRKTVEEQSETLDQPQSRDQATSTDDADEEASAPPTPRAARPNRRSSMMQTQDCWPEYQQVPTRPKANAVPTAPAAPAAPAAPTPPAVPVAPAVAPPLNLCQAIANPPLVYPAISSVPGIYDMYGCGGCHYYTPMAGLAPITASPWPLYQPQLTHAALLLQQWQLQQQAAAQQAVLNTMAPPARVWDVRSLETPNPMTAPVIEMEPKQDIGAILAQAEKWEPERHDVHRKRNGTRRQRLWVHIYLHMRIQGKSLDKYGLPRFFDLVPALIGRLGCHTNKIHEETGAKIRIRGQGSGHKEIEGEYEAPVPLMVAISTDHEDPIWFRKAVEKMLKKDKFEPFLRSENIEFDGPRFSMGLVEKHIAEVLKVQNYACIWVFGEPKHVQTKLPGELCLLERPQGGSGYFMGIVFIHFFIFLAFVFLGKFVNHYSIAEEKNKAAKGFSQVLVALSQDEKFLNYVKTNMAEYKEPWRCGYCMRLNKMNALRCGKCDTIWHQCLDASYVHGAKSKKETWTYASWDAGEQTWPSERKASKSPRKTRRGSTPRASRRKVKEDLVPPLDPPWSTKQQPVAPSTSSATGNAENAAAAQQLQTLVNKLQTNEQPLSPQEIQQIIAETTNKPVTSKSMHQAVRKVDQARDKLKAATAARRKLHTSWLNYVEESIKRWQSFAEDFAKKDAALDKEVNAARDCLQEARSHLDEVKEIHSKMDADVLGTEVISDGEMEDDTMKENTAEAIQKSIHTVVDNLEQLNVRPVEEASEEIPAAKKPRTEDGGRGSRALSPFPGPGK</sequence>
<dbReference type="GO" id="GO:0008270">
    <property type="term" value="F:zinc ion binding"/>
    <property type="evidence" value="ECO:0007669"/>
    <property type="project" value="UniProtKB-KW"/>
</dbReference>
<feature type="compositionally biased region" description="Polar residues" evidence="4">
    <location>
        <begin position="111"/>
        <end position="124"/>
    </location>
</feature>